<dbReference type="InterPro" id="IPR036188">
    <property type="entry name" value="FAD/NAD-bd_sf"/>
</dbReference>
<feature type="domain" description="Glucose-methanol-choline oxidoreductase C-terminal" evidence="16">
    <location>
        <begin position="390"/>
        <end position="532"/>
    </location>
</feature>
<keyword evidence="8 12" id="KW-0274">FAD</keyword>
<evidence type="ECO:0000256" key="4">
    <source>
        <dbReference type="ARBA" id="ARBA00011245"/>
    </source>
</evidence>
<evidence type="ECO:0000256" key="3">
    <source>
        <dbReference type="ARBA" id="ARBA00010790"/>
    </source>
</evidence>
<feature type="binding site" evidence="12">
    <location>
        <begin position="484"/>
        <end position="485"/>
    </location>
    <ligand>
        <name>FAD</name>
        <dbReference type="ChEBI" id="CHEBI:57692"/>
    </ligand>
</feature>
<dbReference type="GO" id="GO:0016614">
    <property type="term" value="F:oxidoreductase activity, acting on CH-OH group of donors"/>
    <property type="evidence" value="ECO:0007669"/>
    <property type="project" value="InterPro"/>
</dbReference>
<dbReference type="Proteomes" id="UP000796880">
    <property type="component" value="Unassembled WGS sequence"/>
</dbReference>
<evidence type="ECO:0000256" key="6">
    <source>
        <dbReference type="ARBA" id="ARBA00022630"/>
    </source>
</evidence>
<organism evidence="17 18">
    <name type="scientific">Rhamnella rubrinervis</name>
    <dbReference type="NCBI Taxonomy" id="2594499"/>
    <lineage>
        <taxon>Eukaryota</taxon>
        <taxon>Viridiplantae</taxon>
        <taxon>Streptophyta</taxon>
        <taxon>Embryophyta</taxon>
        <taxon>Tracheophyta</taxon>
        <taxon>Spermatophyta</taxon>
        <taxon>Magnoliopsida</taxon>
        <taxon>eudicotyledons</taxon>
        <taxon>Gunneridae</taxon>
        <taxon>Pentapetalae</taxon>
        <taxon>rosids</taxon>
        <taxon>fabids</taxon>
        <taxon>Rosales</taxon>
        <taxon>Rhamnaceae</taxon>
        <taxon>rhamnoid group</taxon>
        <taxon>Rhamneae</taxon>
        <taxon>Rhamnella</taxon>
    </lineage>
</organism>
<evidence type="ECO:0000256" key="14">
    <source>
        <dbReference type="SAM" id="SignalP"/>
    </source>
</evidence>
<comment type="subunit">
    <text evidence="4">Monomer.</text>
</comment>
<evidence type="ECO:0000256" key="7">
    <source>
        <dbReference type="ARBA" id="ARBA00022729"/>
    </source>
</evidence>
<keyword evidence="7 14" id="KW-0732">Signal</keyword>
<sequence length="547" mass="59395">MALLLLPLLLFNLFLPQLEDVLALPTPSDYDFTYMRSVYDASDLPLGEEYEYIIVGGGTAGCSLAATLSEKYKVLVLERGTVPAAYPQVLDVDGSLRFLIQVDDGYTPAQKFKSEDGVPSARGRILGGSSMINMGFYSRAEEEFYRKSGVQWDMSLVEKAYQWVEETVAFHSDLSDWQSTAKEAMLQAGVGPDNGYKLDHIVGTKAGASIFDEQGRRHGAVELLNRGQPNNLRVAVHATVDRIIFSSNPSSLSAMGVIYTDSKGKTHKALVRDPGEVILSAGAIGTPQLLLLNGIGPVSDLSSLQIPVVHANPYVGKFMADNPRNTISIIAPKPLNTSYVQVVGITQDYYIETLSAKVPSSLLPPSLAFLSTIFPLDVSVATIGEKIPGPLSSGSLKLSSQADVRDTPVVRFNYFEDPQDLAGCVSGMRKIGDVLKTSSMERFKFRGFGGILEGFVYFGVPLPVNASDDLAMEVFCRNTVETFWHYHGGCVVGKVVDGDLKVMGVNALRVVDGSVFNRSPGTNPQATVMMLGRYMGLKMLQQRSQSN</sequence>
<dbReference type="EC" id="4.1.2.10" evidence="5"/>
<feature type="binding site" evidence="12">
    <location>
        <begin position="78"/>
        <end position="79"/>
    </location>
    <ligand>
        <name>FAD</name>
        <dbReference type="ChEBI" id="CHEBI:57692"/>
    </ligand>
</feature>
<comment type="catalytic activity">
    <reaction evidence="1">
        <text>(R)-mandelonitrile = benzaldehyde + hydrogen cyanide</text>
        <dbReference type="Rhea" id="RHEA:18313"/>
        <dbReference type="ChEBI" id="CHEBI:17169"/>
        <dbReference type="ChEBI" id="CHEBI:18407"/>
        <dbReference type="ChEBI" id="CHEBI:18450"/>
        <dbReference type="EC" id="4.1.2.10"/>
    </reaction>
</comment>
<dbReference type="PIRSF" id="PIRSF000137">
    <property type="entry name" value="Alcohol_oxidase"/>
    <property type="match status" value="1"/>
</dbReference>
<gene>
    <name evidence="17" type="ORF">FNV43_RR03266</name>
</gene>
<dbReference type="AlphaFoldDB" id="A0A8K0HJM4"/>
<feature type="binding site" evidence="12">
    <location>
        <position position="513"/>
    </location>
    <ligand>
        <name>FAD</name>
        <dbReference type="ChEBI" id="CHEBI:57692"/>
    </ligand>
</feature>
<proteinExistence type="inferred from homology"/>
<comment type="cofactor">
    <cofactor evidence="2 12">
        <name>FAD</name>
        <dbReference type="ChEBI" id="CHEBI:57692"/>
    </cofactor>
</comment>
<dbReference type="InterPro" id="IPR007867">
    <property type="entry name" value="GMC_OxRtase_C"/>
</dbReference>
<dbReference type="EMBL" id="VOIH02000002">
    <property type="protein sequence ID" value="KAF3452833.1"/>
    <property type="molecule type" value="Genomic_DNA"/>
</dbReference>
<evidence type="ECO:0000256" key="8">
    <source>
        <dbReference type="ARBA" id="ARBA00022827"/>
    </source>
</evidence>
<protein>
    <recommendedName>
        <fullName evidence="5">(R)-mandelonitrile lyase</fullName>
        <ecNumber evidence="5">4.1.2.10</ecNumber>
    </recommendedName>
</protein>
<evidence type="ECO:0000256" key="1">
    <source>
        <dbReference type="ARBA" id="ARBA00001147"/>
    </source>
</evidence>
<reference evidence="17" key="1">
    <citation type="submission" date="2020-03" db="EMBL/GenBank/DDBJ databases">
        <title>A high-quality chromosome-level genome assembly of a woody plant with both climbing and erect habits, Rhamnella rubrinervis.</title>
        <authorList>
            <person name="Lu Z."/>
            <person name="Yang Y."/>
            <person name="Zhu X."/>
            <person name="Sun Y."/>
        </authorList>
    </citation>
    <scope>NUCLEOTIDE SEQUENCE</scope>
    <source>
        <strain evidence="17">BYM</strain>
        <tissue evidence="17">Leaf</tissue>
    </source>
</reference>
<feature type="binding site" evidence="12">
    <location>
        <begin position="524"/>
        <end position="525"/>
    </location>
    <ligand>
        <name>FAD</name>
        <dbReference type="ChEBI" id="CHEBI:57692"/>
    </ligand>
</feature>
<dbReference type="Gene3D" id="3.50.50.60">
    <property type="entry name" value="FAD/NAD(P)-binding domain"/>
    <property type="match status" value="1"/>
</dbReference>
<feature type="signal peptide" evidence="14">
    <location>
        <begin position="1"/>
        <end position="23"/>
    </location>
</feature>
<dbReference type="GO" id="GO:0046593">
    <property type="term" value="F:mandelonitrile lyase activity"/>
    <property type="evidence" value="ECO:0007669"/>
    <property type="project" value="UniProtKB-EC"/>
</dbReference>
<dbReference type="SUPFAM" id="SSF54373">
    <property type="entry name" value="FAD-linked reductases, C-terminal domain"/>
    <property type="match status" value="1"/>
</dbReference>
<dbReference type="PANTHER" id="PTHR45968:SF23">
    <property type="entry name" value="GLUCOSE-METHANOL-CHOLINE OXIDOREDUCTASE N-TERMINAL DOMAIN-CONTAINING PROTEIN"/>
    <property type="match status" value="1"/>
</dbReference>
<dbReference type="InterPro" id="IPR012132">
    <property type="entry name" value="GMC_OxRdtase"/>
</dbReference>
<dbReference type="Pfam" id="PF05199">
    <property type="entry name" value="GMC_oxred_C"/>
    <property type="match status" value="1"/>
</dbReference>
<comment type="similarity">
    <text evidence="3">Belongs to the GMC oxidoreductase family.</text>
</comment>
<evidence type="ECO:0000256" key="13">
    <source>
        <dbReference type="PIRSR" id="PIRSR000137-3"/>
    </source>
</evidence>
<dbReference type="InterPro" id="IPR000172">
    <property type="entry name" value="GMC_OxRdtase_N"/>
</dbReference>
<evidence type="ECO:0000259" key="15">
    <source>
        <dbReference type="Pfam" id="PF00732"/>
    </source>
</evidence>
<dbReference type="SUPFAM" id="SSF51905">
    <property type="entry name" value="FAD/NAD(P)-binding domain"/>
    <property type="match status" value="1"/>
</dbReference>
<evidence type="ECO:0000313" key="17">
    <source>
        <dbReference type="EMBL" id="KAF3452833.1"/>
    </source>
</evidence>
<keyword evidence="11" id="KW-0456">Lyase</keyword>
<evidence type="ECO:0000313" key="18">
    <source>
        <dbReference type="Proteomes" id="UP000796880"/>
    </source>
</evidence>
<evidence type="ECO:0000256" key="10">
    <source>
        <dbReference type="ARBA" id="ARBA00023180"/>
    </source>
</evidence>
<comment type="caution">
    <text evidence="17">The sequence shown here is derived from an EMBL/GenBank/DDBJ whole genome shotgun (WGS) entry which is preliminary data.</text>
</comment>
<feature type="disulfide bond" evidence="13">
    <location>
        <begin position="424"/>
        <end position="476"/>
    </location>
</feature>
<dbReference type="InterPro" id="IPR051871">
    <property type="entry name" value="GMC_Oxidoreductase-Related"/>
</dbReference>
<keyword evidence="9 13" id="KW-1015">Disulfide bond</keyword>
<dbReference type="PANTHER" id="PTHR45968">
    <property type="entry name" value="OSJNBA0019K04.7 PROTEIN"/>
    <property type="match status" value="1"/>
</dbReference>
<evidence type="ECO:0000259" key="16">
    <source>
        <dbReference type="Pfam" id="PF05199"/>
    </source>
</evidence>
<feature type="binding site" evidence="12">
    <location>
        <position position="240"/>
    </location>
    <ligand>
        <name>FAD</name>
        <dbReference type="ChEBI" id="CHEBI:57692"/>
    </ligand>
</feature>
<feature type="chain" id="PRO_5035421907" description="(R)-mandelonitrile lyase" evidence="14">
    <location>
        <begin position="24"/>
        <end position="547"/>
    </location>
</feature>
<name>A0A8K0HJM4_9ROSA</name>
<dbReference type="OrthoDB" id="269227at2759"/>
<keyword evidence="18" id="KW-1185">Reference proteome</keyword>
<keyword evidence="6" id="KW-0285">Flavoprotein</keyword>
<dbReference type="Pfam" id="PF00732">
    <property type="entry name" value="GMC_oxred_N"/>
    <property type="match status" value="1"/>
</dbReference>
<feature type="domain" description="Glucose-methanol-choline oxidoreductase N-terminal" evidence="15">
    <location>
        <begin position="50"/>
        <end position="320"/>
    </location>
</feature>
<evidence type="ECO:0000256" key="11">
    <source>
        <dbReference type="ARBA" id="ARBA00023239"/>
    </source>
</evidence>
<evidence type="ECO:0000256" key="2">
    <source>
        <dbReference type="ARBA" id="ARBA00001974"/>
    </source>
</evidence>
<accession>A0A8K0HJM4</accession>
<evidence type="ECO:0000256" key="9">
    <source>
        <dbReference type="ARBA" id="ARBA00023157"/>
    </source>
</evidence>
<keyword evidence="10" id="KW-0325">Glycoprotein</keyword>
<evidence type="ECO:0000256" key="5">
    <source>
        <dbReference type="ARBA" id="ARBA00013074"/>
    </source>
</evidence>
<evidence type="ECO:0000256" key="12">
    <source>
        <dbReference type="PIRSR" id="PIRSR000137-2"/>
    </source>
</evidence>
<dbReference type="GO" id="GO:0050660">
    <property type="term" value="F:flavin adenine dinucleotide binding"/>
    <property type="evidence" value="ECO:0007669"/>
    <property type="project" value="InterPro"/>
</dbReference>
<dbReference type="Gene3D" id="3.30.410.40">
    <property type="match status" value="1"/>
</dbReference>